<sequence length="137" mass="15577">MEYLNQFLEQKSLGMNVRDKRNLGTPLDVEFHGTLSIQQDEALQKLLRHRTGVLSATTGFGKTVIAASMIAQRKVNTLVIVHRKHLMDQWKERLNVFLKKESRMIGQFGGGKNTAKGTSMGTVLMFPFYQNTICLFM</sequence>
<dbReference type="InterPro" id="IPR006935">
    <property type="entry name" value="Helicase/UvrB_N"/>
</dbReference>
<evidence type="ECO:0000256" key="4">
    <source>
        <dbReference type="ARBA" id="ARBA00022840"/>
    </source>
</evidence>
<proteinExistence type="predicted"/>
<dbReference type="PANTHER" id="PTHR11274">
    <property type="entry name" value="RAD25/XP-B DNA REPAIR HELICASE"/>
    <property type="match status" value="1"/>
</dbReference>
<organism evidence="6 7">
    <name type="scientific">Lentibacillus halophilus</name>
    <dbReference type="NCBI Taxonomy" id="295065"/>
    <lineage>
        <taxon>Bacteria</taxon>
        <taxon>Bacillati</taxon>
        <taxon>Bacillota</taxon>
        <taxon>Bacilli</taxon>
        <taxon>Bacillales</taxon>
        <taxon>Bacillaceae</taxon>
        <taxon>Lentibacillus</taxon>
    </lineage>
</organism>
<accession>A0ABN0Z6E0</accession>
<protein>
    <recommendedName>
        <fullName evidence="5">Helicase/UvrB N-terminal domain-containing protein</fullName>
    </recommendedName>
</protein>
<evidence type="ECO:0000256" key="3">
    <source>
        <dbReference type="ARBA" id="ARBA00022806"/>
    </source>
</evidence>
<keyword evidence="4" id="KW-0067">ATP-binding</keyword>
<name>A0ABN0Z6E0_9BACI</name>
<dbReference type="PANTHER" id="PTHR11274:SF0">
    <property type="entry name" value="GENERAL TRANSCRIPTION AND DNA REPAIR FACTOR IIH HELICASE SUBUNIT XPB"/>
    <property type="match status" value="1"/>
</dbReference>
<dbReference type="RefSeq" id="WP_343751581.1">
    <property type="nucleotide sequence ID" value="NZ_BAAADM010000027.1"/>
</dbReference>
<dbReference type="InterPro" id="IPR050615">
    <property type="entry name" value="ATP-dep_DNA_Helicase"/>
</dbReference>
<evidence type="ECO:0000256" key="2">
    <source>
        <dbReference type="ARBA" id="ARBA00022801"/>
    </source>
</evidence>
<evidence type="ECO:0000313" key="7">
    <source>
        <dbReference type="Proteomes" id="UP001501459"/>
    </source>
</evidence>
<keyword evidence="7" id="KW-1185">Reference proteome</keyword>
<reference evidence="6 7" key="1">
    <citation type="journal article" date="2019" name="Int. J. Syst. Evol. Microbiol.">
        <title>The Global Catalogue of Microorganisms (GCM) 10K type strain sequencing project: providing services to taxonomists for standard genome sequencing and annotation.</title>
        <authorList>
            <consortium name="The Broad Institute Genomics Platform"/>
            <consortium name="The Broad Institute Genome Sequencing Center for Infectious Disease"/>
            <person name="Wu L."/>
            <person name="Ma J."/>
        </authorList>
    </citation>
    <scope>NUCLEOTIDE SEQUENCE [LARGE SCALE GENOMIC DNA]</scope>
    <source>
        <strain evidence="6 7">JCM 12149</strain>
    </source>
</reference>
<dbReference type="SUPFAM" id="SSF52540">
    <property type="entry name" value="P-loop containing nucleoside triphosphate hydrolases"/>
    <property type="match status" value="1"/>
</dbReference>
<feature type="domain" description="Helicase/UvrB N-terminal" evidence="5">
    <location>
        <begin position="38"/>
        <end position="116"/>
    </location>
</feature>
<dbReference type="EMBL" id="BAAADM010000027">
    <property type="protein sequence ID" value="GAA0435511.1"/>
    <property type="molecule type" value="Genomic_DNA"/>
</dbReference>
<dbReference type="InterPro" id="IPR027417">
    <property type="entry name" value="P-loop_NTPase"/>
</dbReference>
<gene>
    <name evidence="6" type="ORF">GCM10008983_10160</name>
</gene>
<keyword evidence="2" id="KW-0378">Hydrolase</keyword>
<keyword evidence="1" id="KW-0547">Nucleotide-binding</keyword>
<dbReference type="Pfam" id="PF04851">
    <property type="entry name" value="ResIII"/>
    <property type="match status" value="1"/>
</dbReference>
<evidence type="ECO:0000259" key="5">
    <source>
        <dbReference type="Pfam" id="PF04851"/>
    </source>
</evidence>
<dbReference type="Proteomes" id="UP001501459">
    <property type="component" value="Unassembled WGS sequence"/>
</dbReference>
<comment type="caution">
    <text evidence="6">The sequence shown here is derived from an EMBL/GenBank/DDBJ whole genome shotgun (WGS) entry which is preliminary data.</text>
</comment>
<evidence type="ECO:0000256" key="1">
    <source>
        <dbReference type="ARBA" id="ARBA00022741"/>
    </source>
</evidence>
<evidence type="ECO:0000313" key="6">
    <source>
        <dbReference type="EMBL" id="GAA0435511.1"/>
    </source>
</evidence>
<dbReference type="Gene3D" id="3.40.50.300">
    <property type="entry name" value="P-loop containing nucleotide triphosphate hydrolases"/>
    <property type="match status" value="1"/>
</dbReference>
<keyword evidence="3" id="KW-0347">Helicase</keyword>